<evidence type="ECO:0000256" key="1">
    <source>
        <dbReference type="ARBA" id="ARBA00023015"/>
    </source>
</evidence>
<sequence>MNIGELSQQLGITTVTLRHYEKIGLLKPRRSVSGYRQYDQSIIDKIRFIENAKYIGFSLAEISELFAIEDKNLSSSEIKQRVWQKLEDVNEKIALLTQLKQHLTKLEQSCDGKAASKDCPILKDLYQNKKMETSGKEQSNDE</sequence>
<keyword evidence="1" id="KW-0805">Transcription regulation</keyword>
<dbReference type="RefSeq" id="WP_117001306.1">
    <property type="nucleotide sequence ID" value="NZ_BMJS01000001.1"/>
</dbReference>
<dbReference type="Proteomes" id="UP000636949">
    <property type="component" value="Unassembled WGS sequence"/>
</dbReference>
<dbReference type="EMBL" id="BMJS01000001">
    <property type="protein sequence ID" value="GGF87265.1"/>
    <property type="molecule type" value="Genomic_DNA"/>
</dbReference>
<comment type="caution">
    <text evidence="5">The sequence shown here is derived from an EMBL/GenBank/DDBJ whole genome shotgun (WGS) entry which is preliminary data.</text>
</comment>
<dbReference type="PROSITE" id="PS50937">
    <property type="entry name" value="HTH_MERR_2"/>
    <property type="match status" value="1"/>
</dbReference>
<dbReference type="Gene3D" id="1.10.1660.10">
    <property type="match status" value="1"/>
</dbReference>
<accession>A0A8J3E7E5</accession>
<reference evidence="5" key="2">
    <citation type="submission" date="2020-09" db="EMBL/GenBank/DDBJ databases">
        <authorList>
            <person name="Sun Q."/>
            <person name="Zhou Y."/>
        </authorList>
    </citation>
    <scope>NUCLEOTIDE SEQUENCE</scope>
    <source>
        <strain evidence="5">CGMCC 1.15758</strain>
    </source>
</reference>
<name>A0A8J3E7E5_9GAMM</name>
<evidence type="ECO:0000256" key="2">
    <source>
        <dbReference type="ARBA" id="ARBA00023125"/>
    </source>
</evidence>
<keyword evidence="6" id="KW-1185">Reference proteome</keyword>
<evidence type="ECO:0000313" key="5">
    <source>
        <dbReference type="EMBL" id="GGF87265.1"/>
    </source>
</evidence>
<dbReference type="GO" id="GO:0003677">
    <property type="term" value="F:DNA binding"/>
    <property type="evidence" value="ECO:0007669"/>
    <property type="project" value="UniProtKB-KW"/>
</dbReference>
<dbReference type="SMART" id="SM00422">
    <property type="entry name" value="HTH_MERR"/>
    <property type="match status" value="1"/>
</dbReference>
<dbReference type="SUPFAM" id="SSF46955">
    <property type="entry name" value="Putative DNA-binding domain"/>
    <property type="match status" value="1"/>
</dbReference>
<dbReference type="InterPro" id="IPR047057">
    <property type="entry name" value="MerR_fam"/>
</dbReference>
<dbReference type="Pfam" id="PF13411">
    <property type="entry name" value="MerR_1"/>
    <property type="match status" value="1"/>
</dbReference>
<protein>
    <submittedName>
        <fullName evidence="5">Putative HTH-type transcriptional regulator</fullName>
    </submittedName>
</protein>
<feature type="domain" description="HTH merR-type" evidence="4">
    <location>
        <begin position="1"/>
        <end position="68"/>
    </location>
</feature>
<keyword evidence="3" id="KW-0804">Transcription</keyword>
<dbReference type="GO" id="GO:0003700">
    <property type="term" value="F:DNA-binding transcription factor activity"/>
    <property type="evidence" value="ECO:0007669"/>
    <property type="project" value="InterPro"/>
</dbReference>
<dbReference type="PROSITE" id="PS00552">
    <property type="entry name" value="HTH_MERR_1"/>
    <property type="match status" value="1"/>
</dbReference>
<organism evidence="5 6">
    <name type="scientific">Cysteiniphilum litorale</name>
    <dbReference type="NCBI Taxonomy" id="2056700"/>
    <lineage>
        <taxon>Bacteria</taxon>
        <taxon>Pseudomonadati</taxon>
        <taxon>Pseudomonadota</taxon>
        <taxon>Gammaproteobacteria</taxon>
        <taxon>Thiotrichales</taxon>
        <taxon>Fastidiosibacteraceae</taxon>
        <taxon>Cysteiniphilum</taxon>
    </lineage>
</organism>
<keyword evidence="2" id="KW-0238">DNA-binding</keyword>
<dbReference type="AlphaFoldDB" id="A0A8J3E7E5"/>
<dbReference type="PRINTS" id="PR00040">
    <property type="entry name" value="HTHMERR"/>
</dbReference>
<dbReference type="InterPro" id="IPR000551">
    <property type="entry name" value="MerR-type_HTH_dom"/>
</dbReference>
<dbReference type="InterPro" id="IPR009061">
    <property type="entry name" value="DNA-bd_dom_put_sf"/>
</dbReference>
<dbReference type="OrthoDB" id="9808480at2"/>
<proteinExistence type="predicted"/>
<gene>
    <name evidence="5" type="ORF">GCM10010995_00810</name>
</gene>
<evidence type="ECO:0000259" key="4">
    <source>
        <dbReference type="PROSITE" id="PS50937"/>
    </source>
</evidence>
<dbReference type="CDD" id="cd04770">
    <property type="entry name" value="HTH_HMRTR"/>
    <property type="match status" value="1"/>
</dbReference>
<evidence type="ECO:0000313" key="6">
    <source>
        <dbReference type="Proteomes" id="UP000636949"/>
    </source>
</evidence>
<reference evidence="5" key="1">
    <citation type="journal article" date="2014" name="Int. J. Syst. Evol. Microbiol.">
        <title>Complete genome sequence of Corynebacterium casei LMG S-19264T (=DSM 44701T), isolated from a smear-ripened cheese.</title>
        <authorList>
            <consortium name="US DOE Joint Genome Institute (JGI-PGF)"/>
            <person name="Walter F."/>
            <person name="Albersmeier A."/>
            <person name="Kalinowski J."/>
            <person name="Ruckert C."/>
        </authorList>
    </citation>
    <scope>NUCLEOTIDE SEQUENCE</scope>
    <source>
        <strain evidence="5">CGMCC 1.15758</strain>
    </source>
</reference>
<evidence type="ECO:0000256" key="3">
    <source>
        <dbReference type="ARBA" id="ARBA00023163"/>
    </source>
</evidence>
<dbReference type="PANTHER" id="PTHR30204">
    <property type="entry name" value="REDOX-CYCLING DRUG-SENSING TRANSCRIPTIONAL ACTIVATOR SOXR"/>
    <property type="match status" value="1"/>
</dbReference>
<dbReference type="PANTHER" id="PTHR30204:SF94">
    <property type="entry name" value="HEAVY METAL-DEPENDENT TRANSCRIPTIONAL REGULATOR HI_0293-RELATED"/>
    <property type="match status" value="1"/>
</dbReference>